<organism evidence="3 4">
    <name type="scientific">Caulochytrium protostelioides</name>
    <dbReference type="NCBI Taxonomy" id="1555241"/>
    <lineage>
        <taxon>Eukaryota</taxon>
        <taxon>Fungi</taxon>
        <taxon>Fungi incertae sedis</taxon>
        <taxon>Chytridiomycota</taxon>
        <taxon>Chytridiomycota incertae sedis</taxon>
        <taxon>Chytridiomycetes</taxon>
        <taxon>Caulochytriales</taxon>
        <taxon>Caulochytriaceae</taxon>
        <taxon>Caulochytrium</taxon>
    </lineage>
</organism>
<dbReference type="InterPro" id="IPR011990">
    <property type="entry name" value="TPR-like_helical_dom_sf"/>
</dbReference>
<proteinExistence type="predicted"/>
<name>A0A4P9X4Z7_9FUNG</name>
<accession>A0A4P9X4Z7</accession>
<dbReference type="Proteomes" id="UP000274922">
    <property type="component" value="Unassembled WGS sequence"/>
</dbReference>
<sequence>MHASATAAAAAAAVARAASSASASATGAAAARPLTRGAPLASAASLATGAAATRHHPALASVSLTDLLKSTWRGPRSRPLPPPVGLAGGTPAPPAPPLLPPLTEAADWFQALPVVEDDASPAPRPTPTPAPPLNYIPDPTPADMRLAMAQEDARLAWLQYRTLHRSTNSHRFTTVFPHDHTTMLRLAAVHHNPLMAARTATRVLYHKKRQYAYFAERPSRLADLPLAAYRVTAQDYAHAITCYLRNHDLTRARHALFEMKTSAALPTPQTWSDVVVAYGQRGHLQRAEDVFKASAKVHPTLPMSLEMQTALLTTYGMNYLPDNVTALYIRGRKHFTTPALRHAFDAAYLEALSHAGADKAARPVFDQLMRQPLPPYTPPRQHTASLQRVRLYTAMLRAYVLAGNKAQAAALWQQLLAERQQGIDVAQRVEQAAQDLGHERAARLSDPAWRRDHGLPEVVVPIPPLFSSLCDLMLQLHRQAGDLVAMAEIWSQLESTPTIVTWEHTIMAHIDAGDWTTARMLMDRFLQTRLPVPDGWMDLFERNQHTPNRM</sequence>
<evidence type="ECO:0000256" key="2">
    <source>
        <dbReference type="SAM" id="MobiDB-lite"/>
    </source>
</evidence>
<dbReference type="AlphaFoldDB" id="A0A4P9X4Z7"/>
<dbReference type="EMBL" id="ML014232">
    <property type="protein sequence ID" value="RKP00164.1"/>
    <property type="molecule type" value="Genomic_DNA"/>
</dbReference>
<dbReference type="OrthoDB" id="185373at2759"/>
<keyword evidence="4" id="KW-1185">Reference proteome</keyword>
<evidence type="ECO:0000256" key="1">
    <source>
        <dbReference type="ARBA" id="ARBA00022737"/>
    </source>
</evidence>
<feature type="region of interest" description="Disordered" evidence="2">
    <location>
        <begin position="72"/>
        <end position="101"/>
    </location>
</feature>
<protein>
    <recommendedName>
        <fullName evidence="5">Pentacotripeptide-repeat region of PRORP domain-containing protein</fullName>
    </recommendedName>
</protein>
<gene>
    <name evidence="3" type="ORF">CXG81DRAFT_27128</name>
</gene>
<dbReference type="PANTHER" id="PTHR47447">
    <property type="entry name" value="OS03G0856100 PROTEIN"/>
    <property type="match status" value="1"/>
</dbReference>
<dbReference type="Gene3D" id="1.25.40.10">
    <property type="entry name" value="Tetratricopeptide repeat domain"/>
    <property type="match status" value="1"/>
</dbReference>
<evidence type="ECO:0000313" key="3">
    <source>
        <dbReference type="EMBL" id="RKP00164.1"/>
    </source>
</evidence>
<dbReference type="PANTHER" id="PTHR47447:SF17">
    <property type="entry name" value="OS12G0638900 PROTEIN"/>
    <property type="match status" value="1"/>
</dbReference>
<evidence type="ECO:0008006" key="5">
    <source>
        <dbReference type="Google" id="ProtNLM"/>
    </source>
</evidence>
<feature type="compositionally biased region" description="Pro residues" evidence="2">
    <location>
        <begin position="91"/>
        <end position="100"/>
    </location>
</feature>
<reference evidence="4" key="1">
    <citation type="journal article" date="2018" name="Nat. Microbiol.">
        <title>Leveraging single-cell genomics to expand the fungal tree of life.</title>
        <authorList>
            <person name="Ahrendt S.R."/>
            <person name="Quandt C.A."/>
            <person name="Ciobanu D."/>
            <person name="Clum A."/>
            <person name="Salamov A."/>
            <person name="Andreopoulos B."/>
            <person name="Cheng J.F."/>
            <person name="Woyke T."/>
            <person name="Pelin A."/>
            <person name="Henrissat B."/>
            <person name="Reynolds N.K."/>
            <person name="Benny G.L."/>
            <person name="Smith M.E."/>
            <person name="James T.Y."/>
            <person name="Grigoriev I.V."/>
        </authorList>
    </citation>
    <scope>NUCLEOTIDE SEQUENCE [LARGE SCALE GENOMIC DNA]</scope>
    <source>
        <strain evidence="4">ATCC 52028</strain>
    </source>
</reference>
<keyword evidence="1" id="KW-0677">Repeat</keyword>
<evidence type="ECO:0000313" key="4">
    <source>
        <dbReference type="Proteomes" id="UP000274922"/>
    </source>
</evidence>